<protein>
    <submittedName>
        <fullName evidence="2">Uncharacterized protein</fullName>
    </submittedName>
</protein>
<evidence type="ECO:0000256" key="1">
    <source>
        <dbReference type="SAM" id="MobiDB-lite"/>
    </source>
</evidence>
<keyword evidence="3" id="KW-1185">Reference proteome</keyword>
<dbReference type="KEGG" id="rml:FF011L_23750"/>
<dbReference type="AlphaFoldDB" id="A0A517MFD0"/>
<evidence type="ECO:0000313" key="3">
    <source>
        <dbReference type="Proteomes" id="UP000320672"/>
    </source>
</evidence>
<accession>A0A517MFD0</accession>
<name>A0A517MFD0_9BACT</name>
<sequence>MKQGDLTRKQSTQPETSPAVDRPAKNAVRVDCIAVAPDKSVAQYLATLFHERIGTTPIQFRQDHKESSSH</sequence>
<reference evidence="2 3" key="1">
    <citation type="submission" date="2019-02" db="EMBL/GenBank/DDBJ databases">
        <title>Deep-cultivation of Planctomycetes and their phenomic and genomic characterization uncovers novel biology.</title>
        <authorList>
            <person name="Wiegand S."/>
            <person name="Jogler M."/>
            <person name="Boedeker C."/>
            <person name="Pinto D."/>
            <person name="Vollmers J."/>
            <person name="Rivas-Marin E."/>
            <person name="Kohn T."/>
            <person name="Peeters S.H."/>
            <person name="Heuer A."/>
            <person name="Rast P."/>
            <person name="Oberbeckmann S."/>
            <person name="Bunk B."/>
            <person name="Jeske O."/>
            <person name="Meyerdierks A."/>
            <person name="Storesund J.E."/>
            <person name="Kallscheuer N."/>
            <person name="Luecker S."/>
            <person name="Lage O.M."/>
            <person name="Pohl T."/>
            <person name="Merkel B.J."/>
            <person name="Hornburger P."/>
            <person name="Mueller R.-W."/>
            <person name="Bruemmer F."/>
            <person name="Labrenz M."/>
            <person name="Spormann A.M."/>
            <person name="Op den Camp H."/>
            <person name="Overmann J."/>
            <person name="Amann R."/>
            <person name="Jetten M.S.M."/>
            <person name="Mascher T."/>
            <person name="Medema M.H."/>
            <person name="Devos D.P."/>
            <person name="Kaster A.-K."/>
            <person name="Ovreas L."/>
            <person name="Rohde M."/>
            <person name="Galperin M.Y."/>
            <person name="Jogler C."/>
        </authorList>
    </citation>
    <scope>NUCLEOTIDE SEQUENCE [LARGE SCALE GENOMIC DNA]</scope>
    <source>
        <strain evidence="2 3">FF011L</strain>
    </source>
</reference>
<dbReference type="Proteomes" id="UP000320672">
    <property type="component" value="Chromosome"/>
</dbReference>
<evidence type="ECO:0000313" key="2">
    <source>
        <dbReference type="EMBL" id="QDS93602.1"/>
    </source>
</evidence>
<proteinExistence type="predicted"/>
<dbReference type="EMBL" id="CP036262">
    <property type="protein sequence ID" value="QDS93602.1"/>
    <property type="molecule type" value="Genomic_DNA"/>
</dbReference>
<organism evidence="2 3">
    <name type="scientific">Roseimaritima multifibrata</name>
    <dbReference type="NCBI Taxonomy" id="1930274"/>
    <lineage>
        <taxon>Bacteria</taxon>
        <taxon>Pseudomonadati</taxon>
        <taxon>Planctomycetota</taxon>
        <taxon>Planctomycetia</taxon>
        <taxon>Pirellulales</taxon>
        <taxon>Pirellulaceae</taxon>
        <taxon>Roseimaritima</taxon>
    </lineage>
</organism>
<feature type="region of interest" description="Disordered" evidence="1">
    <location>
        <begin position="1"/>
        <end position="27"/>
    </location>
</feature>
<gene>
    <name evidence="2" type="ORF">FF011L_23750</name>
</gene>